<sequence length="370" mass="42145">MVEPTGTYIPANIARLGHHDRQARPPRQDTQSRNSSSLSITTLLGVQDPTALSSTSSSSSVPTSKLLSSSNSSTDNKLIHSTDVKNIQSTIEERKAHFRARHQIKQLCEPDMKFNDLIKSADTDPQSIESVDQTTHLQMDLHDLTTDLRSSIERPLYKQGKTTTEIQGQTNRLVEHFEELLNRPASLNTPDIEAAHTDLPITITPQTTDEIRMVIKQTESGKAAGPDNIPAEALDSDDNFFFEKKRQPNKFSIVGIINQLKLDHHGKLGSTGRGQRNIPLMRVVQSVRHTKRSGSSLIIRETWMVHRTNKDPVLRRHFWRLGTKSITMFYHEKTNRYFKVSCILIHYLIIYINIYIYLYNIFQNVMMITS</sequence>
<evidence type="ECO:0000313" key="3">
    <source>
        <dbReference type="EMBL" id="VDO47185.1"/>
    </source>
</evidence>
<dbReference type="Gene3D" id="2.30.29.30">
    <property type="entry name" value="Pleckstrin-homology domain (PH domain)/Phosphotyrosine-binding domain (PTB)"/>
    <property type="match status" value="1"/>
</dbReference>
<feature type="transmembrane region" description="Helical" evidence="2">
    <location>
        <begin position="343"/>
        <end position="362"/>
    </location>
</feature>
<dbReference type="PANTHER" id="PTHR22968:SF24">
    <property type="entry name" value="SERINE_THREONINE-PROTEIN KINASE"/>
    <property type="match status" value="1"/>
</dbReference>
<keyword evidence="2" id="KW-0472">Membrane</keyword>
<feature type="compositionally biased region" description="Basic and acidic residues" evidence="1">
    <location>
        <begin position="17"/>
        <end position="27"/>
    </location>
</feature>
<evidence type="ECO:0000256" key="2">
    <source>
        <dbReference type="SAM" id="Phobius"/>
    </source>
</evidence>
<dbReference type="GO" id="GO:0035556">
    <property type="term" value="P:intracellular signal transduction"/>
    <property type="evidence" value="ECO:0007669"/>
    <property type="project" value="TreeGrafter"/>
</dbReference>
<name>A0A183L8V9_9TREM</name>
<dbReference type="GO" id="GO:0008270">
    <property type="term" value="F:zinc ion binding"/>
    <property type="evidence" value="ECO:0007669"/>
    <property type="project" value="UniProtKB-KW"/>
</dbReference>
<protein>
    <submittedName>
        <fullName evidence="3">Uncharacterized protein</fullName>
    </submittedName>
</protein>
<feature type="compositionally biased region" description="Polar residues" evidence="1">
    <location>
        <begin position="28"/>
        <end position="37"/>
    </location>
</feature>
<accession>A0A183L8V9</accession>
<gene>
    <name evidence="3" type="ORF">SMRZ_LOCUS234</name>
</gene>
<dbReference type="GO" id="GO:0007200">
    <property type="term" value="P:phospholipase C-activating G protein-coupled receptor signaling pathway"/>
    <property type="evidence" value="ECO:0007669"/>
    <property type="project" value="TreeGrafter"/>
</dbReference>
<dbReference type="PANTHER" id="PTHR22968">
    <property type="entry name" value="PROTEIN KINASE C, MU"/>
    <property type="match status" value="1"/>
</dbReference>
<dbReference type="GO" id="GO:0005829">
    <property type="term" value="C:cytosol"/>
    <property type="evidence" value="ECO:0007669"/>
    <property type="project" value="TreeGrafter"/>
</dbReference>
<reference evidence="3 4" key="1">
    <citation type="submission" date="2018-11" db="EMBL/GenBank/DDBJ databases">
        <authorList>
            <consortium name="Pathogen Informatics"/>
        </authorList>
    </citation>
    <scope>NUCLEOTIDE SEQUENCE [LARGE SCALE GENOMIC DNA]</scope>
    <source>
        <strain evidence="3 4">Zambia</strain>
    </source>
</reference>
<feature type="compositionally biased region" description="Low complexity" evidence="1">
    <location>
        <begin position="52"/>
        <end position="74"/>
    </location>
</feature>
<organism evidence="3 4">
    <name type="scientific">Schistosoma margrebowiei</name>
    <dbReference type="NCBI Taxonomy" id="48269"/>
    <lineage>
        <taxon>Eukaryota</taxon>
        <taxon>Metazoa</taxon>
        <taxon>Spiralia</taxon>
        <taxon>Lophotrochozoa</taxon>
        <taxon>Platyhelminthes</taxon>
        <taxon>Trematoda</taxon>
        <taxon>Digenea</taxon>
        <taxon>Strigeidida</taxon>
        <taxon>Schistosomatoidea</taxon>
        <taxon>Schistosomatidae</taxon>
        <taxon>Schistosoma</taxon>
    </lineage>
</organism>
<feature type="region of interest" description="Disordered" evidence="1">
    <location>
        <begin position="49"/>
        <end position="81"/>
    </location>
</feature>
<evidence type="ECO:0000256" key="1">
    <source>
        <dbReference type="SAM" id="MobiDB-lite"/>
    </source>
</evidence>
<keyword evidence="4" id="KW-1185">Reference proteome</keyword>
<feature type="region of interest" description="Disordered" evidence="1">
    <location>
        <begin position="1"/>
        <end position="37"/>
    </location>
</feature>
<dbReference type="EMBL" id="UZAI01000040">
    <property type="protein sequence ID" value="VDO47185.1"/>
    <property type="molecule type" value="Genomic_DNA"/>
</dbReference>
<dbReference type="AlphaFoldDB" id="A0A183L8V9"/>
<dbReference type="Proteomes" id="UP000277204">
    <property type="component" value="Unassembled WGS sequence"/>
</dbReference>
<keyword evidence="2" id="KW-1133">Transmembrane helix</keyword>
<evidence type="ECO:0000313" key="4">
    <source>
        <dbReference type="Proteomes" id="UP000277204"/>
    </source>
</evidence>
<dbReference type="InterPro" id="IPR011993">
    <property type="entry name" value="PH-like_dom_sf"/>
</dbReference>
<proteinExistence type="predicted"/>
<keyword evidence="2" id="KW-0812">Transmembrane</keyword>
<dbReference type="GO" id="GO:0004697">
    <property type="term" value="F:diacylglycerol-dependent serine/threonine kinase activity"/>
    <property type="evidence" value="ECO:0007669"/>
    <property type="project" value="UniProtKB-EC"/>
</dbReference>